<dbReference type="CDD" id="cd01285">
    <property type="entry name" value="nucleoside_deaminase"/>
    <property type="match status" value="1"/>
</dbReference>
<dbReference type="PROSITE" id="PS51747">
    <property type="entry name" value="CYT_DCMP_DEAMINASES_2"/>
    <property type="match status" value="1"/>
</dbReference>
<dbReference type="GO" id="GO:0046872">
    <property type="term" value="F:metal ion binding"/>
    <property type="evidence" value="ECO:0007669"/>
    <property type="project" value="UniProtKB-KW"/>
</dbReference>
<comment type="caution">
    <text evidence="4">The sequence shown here is derived from an EMBL/GenBank/DDBJ whole genome shotgun (WGS) entry which is preliminary data.</text>
</comment>
<reference evidence="4 5" key="1">
    <citation type="submission" date="2024-10" db="EMBL/GenBank/DDBJ databases">
        <title>Updated reference genomes for cyclostephanoid diatoms.</title>
        <authorList>
            <person name="Roberts W.R."/>
            <person name="Alverson A.J."/>
        </authorList>
    </citation>
    <scope>NUCLEOTIDE SEQUENCE [LARGE SCALE GENOMIC DNA]</scope>
    <source>
        <strain evidence="4 5">AJA010-31</strain>
    </source>
</reference>
<dbReference type="PROSITE" id="PS00903">
    <property type="entry name" value="CYT_DCMP_DEAMINASES_1"/>
    <property type="match status" value="1"/>
</dbReference>
<proteinExistence type="predicted"/>
<dbReference type="GO" id="GO:0008033">
    <property type="term" value="P:tRNA processing"/>
    <property type="evidence" value="ECO:0007669"/>
    <property type="project" value="UniProtKB-KW"/>
</dbReference>
<protein>
    <recommendedName>
        <fullName evidence="3">CMP/dCMP-type deaminase domain-containing protein</fullName>
    </recommendedName>
</protein>
<dbReference type="Pfam" id="PF00383">
    <property type="entry name" value="dCMP_cyt_deam_1"/>
    <property type="match status" value="1"/>
</dbReference>
<keyword evidence="5" id="KW-1185">Reference proteome</keyword>
<accession>A0ABD3NAD9</accession>
<dbReference type="InterPro" id="IPR016193">
    <property type="entry name" value="Cytidine_deaminase-like"/>
</dbReference>
<dbReference type="AlphaFoldDB" id="A0ABD3NAD9"/>
<dbReference type="Proteomes" id="UP001530400">
    <property type="component" value="Unassembled WGS sequence"/>
</dbReference>
<name>A0ABD3NAD9_9STRA</name>
<dbReference type="SUPFAM" id="SSF53927">
    <property type="entry name" value="Cytidine deaminase-like"/>
    <property type="match status" value="1"/>
</dbReference>
<evidence type="ECO:0000313" key="5">
    <source>
        <dbReference type="Proteomes" id="UP001530400"/>
    </source>
</evidence>
<evidence type="ECO:0000313" key="4">
    <source>
        <dbReference type="EMBL" id="KAL3769665.1"/>
    </source>
</evidence>
<feature type="domain" description="CMP/dCMP-type deaminase" evidence="3">
    <location>
        <begin position="87"/>
        <end position="223"/>
    </location>
</feature>
<keyword evidence="1" id="KW-0479">Metal-binding</keyword>
<gene>
    <name evidence="4" type="ORF">ACHAWO_009491</name>
</gene>
<evidence type="ECO:0000256" key="2">
    <source>
        <dbReference type="ARBA" id="ARBA00022833"/>
    </source>
</evidence>
<dbReference type="PANTHER" id="PTHR11079:SF179">
    <property type="entry name" value="TRNA(ADENINE(34)) DEAMINASE, CHLOROPLASTIC"/>
    <property type="match status" value="1"/>
</dbReference>
<organism evidence="4 5">
    <name type="scientific">Cyclotella atomus</name>
    <dbReference type="NCBI Taxonomy" id="382360"/>
    <lineage>
        <taxon>Eukaryota</taxon>
        <taxon>Sar</taxon>
        <taxon>Stramenopiles</taxon>
        <taxon>Ochrophyta</taxon>
        <taxon>Bacillariophyta</taxon>
        <taxon>Coscinodiscophyceae</taxon>
        <taxon>Thalassiosirophycidae</taxon>
        <taxon>Stephanodiscales</taxon>
        <taxon>Stephanodiscaceae</taxon>
        <taxon>Cyclotella</taxon>
    </lineage>
</organism>
<dbReference type="EMBL" id="JALLPJ020001328">
    <property type="protein sequence ID" value="KAL3769665.1"/>
    <property type="molecule type" value="Genomic_DNA"/>
</dbReference>
<dbReference type="Gene3D" id="3.40.140.10">
    <property type="entry name" value="Cytidine Deaminase, domain 2"/>
    <property type="match status" value="1"/>
</dbReference>
<dbReference type="PANTHER" id="PTHR11079">
    <property type="entry name" value="CYTOSINE DEAMINASE FAMILY MEMBER"/>
    <property type="match status" value="1"/>
</dbReference>
<dbReference type="InterPro" id="IPR002125">
    <property type="entry name" value="CMP_dCMP_dom"/>
</dbReference>
<dbReference type="InterPro" id="IPR016192">
    <property type="entry name" value="APOBEC/CMP_deaminase_Zn-bd"/>
</dbReference>
<sequence length="287" mass="32543">MTNIRCTGVQLLLATKHFSGAHAFSKQRLFARHIFINKRHRSVEISPYLSPSQIHSSDGYSSMPALTPASKQSIETIHFPEYYETEMIHNHFMDLALQQARLARENGEVPIGAVVIGCFDDETIICDGYTPQSQINESHNQTNYQILSMAHNLIETNMDASSHAELLALRQGARNLQNWRYPPNSTLYTTLEPCPMCLSSIQAFRIDNIVYGAPDHRLGAIESHVNLLSVVKHPFHEIKSVLGGVRRDECSEILIDFFRERRKIAKEKKEHACIESSSELINDIIND</sequence>
<keyword evidence="2" id="KW-0862">Zinc</keyword>
<evidence type="ECO:0000256" key="1">
    <source>
        <dbReference type="ARBA" id="ARBA00022723"/>
    </source>
</evidence>
<dbReference type="GO" id="GO:0052717">
    <property type="term" value="F:tRNA-specific adenosine-34 deaminase activity"/>
    <property type="evidence" value="ECO:0007669"/>
    <property type="project" value="UniProtKB-EC"/>
</dbReference>
<evidence type="ECO:0000259" key="3">
    <source>
        <dbReference type="PROSITE" id="PS51747"/>
    </source>
</evidence>